<protein>
    <submittedName>
        <fullName evidence="1">Uncharacterized protein</fullName>
    </submittedName>
</protein>
<keyword evidence="2" id="KW-1185">Reference proteome</keyword>
<gene>
    <name evidence="1" type="ORF">Cni_G18805</name>
</gene>
<dbReference type="AlphaFoldDB" id="A0AAQ3QHX9"/>
<evidence type="ECO:0000313" key="2">
    <source>
        <dbReference type="Proteomes" id="UP001327560"/>
    </source>
</evidence>
<name>A0AAQ3QHX9_9LILI</name>
<accession>A0AAQ3QHX9</accession>
<dbReference type="Proteomes" id="UP001327560">
    <property type="component" value="Chromosome 6"/>
</dbReference>
<organism evidence="1 2">
    <name type="scientific">Canna indica</name>
    <name type="common">Indian-shot</name>
    <dbReference type="NCBI Taxonomy" id="4628"/>
    <lineage>
        <taxon>Eukaryota</taxon>
        <taxon>Viridiplantae</taxon>
        <taxon>Streptophyta</taxon>
        <taxon>Embryophyta</taxon>
        <taxon>Tracheophyta</taxon>
        <taxon>Spermatophyta</taxon>
        <taxon>Magnoliopsida</taxon>
        <taxon>Liliopsida</taxon>
        <taxon>Zingiberales</taxon>
        <taxon>Cannaceae</taxon>
        <taxon>Canna</taxon>
    </lineage>
</organism>
<dbReference type="EMBL" id="CP136895">
    <property type="protein sequence ID" value="WOL10051.1"/>
    <property type="molecule type" value="Genomic_DNA"/>
</dbReference>
<proteinExistence type="predicted"/>
<reference evidence="1 2" key="1">
    <citation type="submission" date="2023-10" db="EMBL/GenBank/DDBJ databases">
        <title>Chromosome-scale genome assembly provides insights into flower coloration mechanisms of Canna indica.</title>
        <authorList>
            <person name="Li C."/>
        </authorList>
    </citation>
    <scope>NUCLEOTIDE SEQUENCE [LARGE SCALE GENOMIC DNA]</scope>
    <source>
        <tissue evidence="1">Flower</tissue>
    </source>
</reference>
<sequence>MMHAMFSPATRVPTEGVNKGEGIHYLFVLKPPDVGDLCHEFMHPLSRLVGDSLHCHLHQRTRKYPLVHLIEVAKAQELPIPVQAVKGGRRGCR</sequence>
<evidence type="ECO:0000313" key="1">
    <source>
        <dbReference type="EMBL" id="WOL10051.1"/>
    </source>
</evidence>